<sequence length="168" mass="18567">MKIIIIRHAIAQDRAVFAKISKDDTLRPLTERGIKRVQQSRQGLKKLEPKAEYILSSTLVRAIQTADQIAECYPDATRQSIPQLNPGSDPAKLTSLLSDLPPESTVLLVGHEPDLSELISWYTNGSHFSFLQLKRGAACLLQFKGSPKAASAELIWLLPPRQLRSLGG</sequence>
<proteinExistence type="predicted"/>
<dbReference type="AlphaFoldDB" id="A0A557RXC0"/>
<comment type="caution">
    <text evidence="1">The sequence shown here is derived from an EMBL/GenBank/DDBJ whole genome shotgun (WGS) entry which is preliminary data.</text>
</comment>
<organism evidence="1 2">
    <name type="scientific">Sedimenticola selenatireducens</name>
    <dbReference type="NCBI Taxonomy" id="191960"/>
    <lineage>
        <taxon>Bacteria</taxon>
        <taxon>Pseudomonadati</taxon>
        <taxon>Pseudomonadota</taxon>
        <taxon>Gammaproteobacteria</taxon>
        <taxon>Chromatiales</taxon>
        <taxon>Sedimenticolaceae</taxon>
        <taxon>Sedimenticola</taxon>
    </lineage>
</organism>
<reference evidence="1 2" key="1">
    <citation type="submission" date="2019-07" db="EMBL/GenBank/DDBJ databases">
        <title>The pathways for chlorine oxyanion respiration interact through the shared metabolite chlorate.</title>
        <authorList>
            <person name="Barnum T.P."/>
            <person name="Cheng Y."/>
            <person name="Hill K.A."/>
            <person name="Lucas L.N."/>
            <person name="Carlson H.K."/>
            <person name="Coates J.D."/>
        </authorList>
    </citation>
    <scope>NUCLEOTIDE SEQUENCE [LARGE SCALE GENOMIC DNA]</scope>
    <source>
        <strain evidence="1 2">BK-1</strain>
    </source>
</reference>
<evidence type="ECO:0000313" key="2">
    <source>
        <dbReference type="Proteomes" id="UP000316649"/>
    </source>
</evidence>
<keyword evidence="2" id="KW-1185">Reference proteome</keyword>
<protein>
    <submittedName>
        <fullName evidence="1">Phosphohistidine phosphatase</fullName>
    </submittedName>
</protein>
<name>A0A557RXC0_9GAMM</name>
<dbReference type="CDD" id="cd07067">
    <property type="entry name" value="HP_PGM_like"/>
    <property type="match status" value="1"/>
</dbReference>
<dbReference type="RefSeq" id="WP_144360376.1">
    <property type="nucleotide sequence ID" value="NZ_VMNH01000029.1"/>
</dbReference>
<dbReference type="Gene3D" id="3.40.50.1240">
    <property type="entry name" value="Phosphoglycerate mutase-like"/>
    <property type="match status" value="1"/>
</dbReference>
<gene>
    <name evidence="1" type="ORF">FHP88_17400</name>
</gene>
<dbReference type="Proteomes" id="UP000316649">
    <property type="component" value="Unassembled WGS sequence"/>
</dbReference>
<evidence type="ECO:0000313" key="1">
    <source>
        <dbReference type="EMBL" id="TVO69847.1"/>
    </source>
</evidence>
<dbReference type="InterPro" id="IPR013078">
    <property type="entry name" value="His_Pase_superF_clade-1"/>
</dbReference>
<dbReference type="OrthoDB" id="9810154at2"/>
<dbReference type="InterPro" id="IPR029033">
    <property type="entry name" value="His_PPase_superfam"/>
</dbReference>
<dbReference type="Pfam" id="PF00300">
    <property type="entry name" value="His_Phos_1"/>
    <property type="match status" value="1"/>
</dbReference>
<accession>A0A557RXC0</accession>
<dbReference type="EMBL" id="VMNH01000029">
    <property type="protein sequence ID" value="TVO69847.1"/>
    <property type="molecule type" value="Genomic_DNA"/>
</dbReference>
<dbReference type="SUPFAM" id="SSF53254">
    <property type="entry name" value="Phosphoglycerate mutase-like"/>
    <property type="match status" value="1"/>
</dbReference>